<dbReference type="PANTHER" id="PTHR30004">
    <property type="entry name" value="4-HYDROXYTHREONINE-4-PHOSPHATE DEHYDROGENASE"/>
    <property type="match status" value="1"/>
</dbReference>
<reference evidence="5" key="1">
    <citation type="journal article" date="2020" name="Appl. Environ. Microbiol.">
        <title>Diazotrophic Anaeromyxobacter Isolates from Soils.</title>
        <authorList>
            <person name="Masuda Y."/>
            <person name="Yamanaka H."/>
            <person name="Xu Z.X."/>
            <person name="Shiratori Y."/>
            <person name="Aono T."/>
            <person name="Amachi S."/>
            <person name="Senoo K."/>
            <person name="Itoh H."/>
        </authorList>
    </citation>
    <scope>NUCLEOTIDE SEQUENCE [LARGE SCALE GENOMIC DNA]</scope>
    <source>
        <strain evidence="5">R267</strain>
    </source>
</reference>
<evidence type="ECO:0000313" key="4">
    <source>
        <dbReference type="EMBL" id="GEJ57665.1"/>
    </source>
</evidence>
<dbReference type="Pfam" id="PF04166">
    <property type="entry name" value="PdxA"/>
    <property type="match status" value="1"/>
</dbReference>
<keyword evidence="5" id="KW-1185">Reference proteome</keyword>
<keyword evidence="3" id="KW-0520">NAD</keyword>
<dbReference type="RefSeq" id="WP_176065454.1">
    <property type="nucleotide sequence ID" value="NZ_BJTG01000005.1"/>
</dbReference>
<organism evidence="4 5">
    <name type="scientific">Anaeromyxobacter diazotrophicus</name>
    <dbReference type="NCBI Taxonomy" id="2590199"/>
    <lineage>
        <taxon>Bacteria</taxon>
        <taxon>Pseudomonadati</taxon>
        <taxon>Myxococcota</taxon>
        <taxon>Myxococcia</taxon>
        <taxon>Myxococcales</taxon>
        <taxon>Cystobacterineae</taxon>
        <taxon>Anaeromyxobacteraceae</taxon>
        <taxon>Anaeromyxobacter</taxon>
    </lineage>
</organism>
<accession>A0A7I9VMN0</accession>
<evidence type="ECO:0000313" key="5">
    <source>
        <dbReference type="Proteomes" id="UP000503640"/>
    </source>
</evidence>
<comment type="caution">
    <text evidence="4">The sequence shown here is derived from an EMBL/GenBank/DDBJ whole genome shotgun (WGS) entry which is preliminary data.</text>
</comment>
<keyword evidence="2" id="KW-0560">Oxidoreductase</keyword>
<gene>
    <name evidence="4" type="primary">pdxA</name>
    <name evidence="4" type="ORF">AMYX_24060</name>
</gene>
<dbReference type="Gene3D" id="3.40.718.10">
    <property type="entry name" value="Isopropylmalate Dehydrogenase"/>
    <property type="match status" value="1"/>
</dbReference>
<dbReference type="NCBIfam" id="TIGR00557">
    <property type="entry name" value="pdxA"/>
    <property type="match status" value="1"/>
</dbReference>
<protein>
    <submittedName>
        <fullName evidence="4">4-hydroxythreonine-4-phosphate dehydrogenase</fullName>
    </submittedName>
</protein>
<dbReference type="EMBL" id="BJTG01000005">
    <property type="protein sequence ID" value="GEJ57665.1"/>
    <property type="molecule type" value="Genomic_DNA"/>
</dbReference>
<dbReference type="SUPFAM" id="SSF53659">
    <property type="entry name" value="Isocitrate/Isopropylmalate dehydrogenase-like"/>
    <property type="match status" value="1"/>
</dbReference>
<dbReference type="GO" id="GO:0051287">
    <property type="term" value="F:NAD binding"/>
    <property type="evidence" value="ECO:0007669"/>
    <property type="project" value="InterPro"/>
</dbReference>
<dbReference type="PANTHER" id="PTHR30004:SF6">
    <property type="entry name" value="D-THREONATE 4-PHOSPHATE DEHYDROGENASE"/>
    <property type="match status" value="1"/>
</dbReference>
<dbReference type="GO" id="GO:0046872">
    <property type="term" value="F:metal ion binding"/>
    <property type="evidence" value="ECO:0007669"/>
    <property type="project" value="UniProtKB-KW"/>
</dbReference>
<name>A0A7I9VMN0_9BACT</name>
<dbReference type="GO" id="GO:0016491">
    <property type="term" value="F:oxidoreductase activity"/>
    <property type="evidence" value="ECO:0007669"/>
    <property type="project" value="UniProtKB-KW"/>
</dbReference>
<evidence type="ECO:0000256" key="1">
    <source>
        <dbReference type="ARBA" id="ARBA00022723"/>
    </source>
</evidence>
<dbReference type="InterPro" id="IPR005255">
    <property type="entry name" value="PdxA_fam"/>
</dbReference>
<evidence type="ECO:0000256" key="2">
    <source>
        <dbReference type="ARBA" id="ARBA00023002"/>
    </source>
</evidence>
<keyword evidence="1" id="KW-0479">Metal-binding</keyword>
<dbReference type="AlphaFoldDB" id="A0A7I9VMN0"/>
<dbReference type="Proteomes" id="UP000503640">
    <property type="component" value="Unassembled WGS sequence"/>
</dbReference>
<sequence>MAIRIAISMGDPSGIGAEVTARALARLRGALVPYVYGDAAVFAAAARRARLALPTVALGEALPAGGALVEVTRLARAAALPGKPARAGGPAQLAYFEAAYQAVASGAADALCTAPVSKAQVQLADRHFVGHTEWLEARTGAPRSVMMLAGRRLRVALVTNHLQLARVPRAVSAGGLLQTLTVTAAAMRGDFGIAKPRLAVCAMNPHAGEGGAFGDEERRLVAPALARARRLGLDASGPYPADSVFGRAAAGEFDAVIALYHDQGLIPVKLLDAVLSDAAVNVTLGLPIVRTSPDHGVAYDLAGKWKASEKSMMAALALAAQLAARRRRARRHAAATARAGGSAAGRGR</sequence>
<proteinExistence type="predicted"/>
<evidence type="ECO:0000256" key="3">
    <source>
        <dbReference type="ARBA" id="ARBA00023027"/>
    </source>
</evidence>